<protein>
    <recommendedName>
        <fullName evidence="7">Chromosome partition protein Smc</fullName>
    </recommendedName>
</protein>
<sequence>MYLKRLEIQGFKSFADKVAIEFQGGITGVVGPNGSGKSNISDAIRWVLGEQSAKSLRGSKMEDVIFSGTSKRRPLGFAEVTLVFDNKDGKLPIDYSEVSITRRLFRSGESEYYINKTSCRLKDIRELFMDTGVGKEGYSIIGQGRIDEILSSKSEDRRSIFEEAAGIVKYKTRKIEAEKKLDKTKENLVRIEDIIGELENQLTPLEKQSKKAQEYLTLKEKLKDIEVNLFAREIERLKEQISHIENQKELINEQLKYNEDRKKEIEKKYNKSKNEIEKLESSLEEIQQFKHSTENKQEKIEGELNLNNEKIILLRKDLQRLEKEKENLQERIEKINKEKEKLEEHRKSIETNVNNLNNKLETKSEKLQIINADIINKEKNIEEQKSDIIQSLNDIANIKSKINSINSFKQNIDKRIKQIEIEIDELNKSKINKESEIKTNYEKTKDLKDNLNRLKREKDNLEKIKKEKEVNFNENLDKLNNLKGEIQGKVSRYNFLKEMKDDYEGFYKSVKNVLKACERNRDLGKGVKGVVAELIKVNKKYEKAIEVALGSSIQNIVTETEEDAKNIIQYIKKRKLGRVTFLPMTSIRGRGLNSREKKILDSKGLIGIASDIIEFENKYINIFKYLLGRVLIVENIDDGINIAKKINYTLKIVSLDGDVINPGGSITGGSYKTQNNSSLLGRKRQIEELENDIRKLKDKYNNYNTKLEEYKKELSKLDSKLESSNTKINDMEMKLVRLENTLNQTQQEMKNIEHSISKNLKEKEQLLEEKDSLNRDEYSQKEKLEKLKEKNASTQGNIDNMIKYFENEKKKREGLQKEITDLKVKIASYNQEIKAVDDSLNKMNQDKNRILGEIKSKEEEYKKSQDTIDRLKDKIDSLKKEKSHLKETLIEFDIKLKELKSDKNNLMQSFYSFQENLKDMNLKISDLQKSLNTLDVKYAKYNMKMENYINKLWDEYELSYQMALKYKKNIENVTKVQNEIRNLKKKIKELGNVNIDAIEEFKQVKERYEFIKGQRDDLIEAEESLKKVIKDMEKKMKEEFIAKFKIIKKYFNDVFKKLFGGGKAEIYLENEDDILKSGIEITAQPPGKKLQTLSLLSGGERALTAIALLFAILKTKPTPFCVLDEIEAALDEANVYRFADYLKEFSKQTQFIVITHRKGTMESVDTLYGVTMEEEGVTKMVSVKLTDKIKEMAS</sequence>
<dbReference type="SUPFAM" id="SSF57997">
    <property type="entry name" value="Tropomyosin"/>
    <property type="match status" value="2"/>
</dbReference>
<dbReference type="PIRSF" id="PIRSF005719">
    <property type="entry name" value="SMC"/>
    <property type="match status" value="1"/>
</dbReference>
<evidence type="ECO:0000256" key="3">
    <source>
        <dbReference type="ARBA" id="ARBA00022741"/>
    </source>
</evidence>
<comment type="similarity">
    <text evidence="7">Belongs to the SMC family.</text>
</comment>
<dbReference type="AlphaFoldDB" id="A0A419TAB4"/>
<dbReference type="Gene3D" id="1.10.287.2610">
    <property type="match status" value="1"/>
</dbReference>
<keyword evidence="10" id="KW-1185">Reference proteome</keyword>
<dbReference type="Pfam" id="PF02463">
    <property type="entry name" value="SMC_N"/>
    <property type="match status" value="1"/>
</dbReference>
<dbReference type="InterPro" id="IPR027417">
    <property type="entry name" value="P-loop_NTPase"/>
</dbReference>
<keyword evidence="6 7" id="KW-0238">DNA-binding</keyword>
<keyword evidence="3 7" id="KW-0547">Nucleotide-binding</keyword>
<comment type="function">
    <text evidence="7">Required for chromosome condensation and partitioning.</text>
</comment>
<proteinExistence type="inferred from homology"/>
<dbReference type="InterPro" id="IPR010935">
    <property type="entry name" value="SMC_hinge"/>
</dbReference>
<keyword evidence="2 7" id="KW-0963">Cytoplasm</keyword>
<dbReference type="FunFam" id="3.40.50.300:FF:000984">
    <property type="entry name" value="Chromosome partition protein Smc"/>
    <property type="match status" value="1"/>
</dbReference>
<evidence type="ECO:0000256" key="5">
    <source>
        <dbReference type="ARBA" id="ARBA00023054"/>
    </source>
</evidence>
<name>A0A419TAB4_9FIRM</name>
<dbReference type="NCBIfam" id="TIGR02168">
    <property type="entry name" value="SMC_prok_B"/>
    <property type="match status" value="1"/>
</dbReference>
<dbReference type="GO" id="GO:0016887">
    <property type="term" value="F:ATP hydrolysis activity"/>
    <property type="evidence" value="ECO:0007669"/>
    <property type="project" value="InterPro"/>
</dbReference>
<dbReference type="Proteomes" id="UP000284177">
    <property type="component" value="Unassembled WGS sequence"/>
</dbReference>
<dbReference type="InterPro" id="IPR011890">
    <property type="entry name" value="SMC_prok"/>
</dbReference>
<dbReference type="GO" id="GO:0030261">
    <property type="term" value="P:chromosome condensation"/>
    <property type="evidence" value="ECO:0007669"/>
    <property type="project" value="InterPro"/>
</dbReference>
<feature type="binding site" evidence="7">
    <location>
        <begin position="32"/>
        <end position="39"/>
    </location>
    <ligand>
        <name>ATP</name>
        <dbReference type="ChEBI" id="CHEBI:30616"/>
    </ligand>
</feature>
<keyword evidence="5 7" id="KW-0175">Coiled coil</keyword>
<dbReference type="FunFam" id="3.40.50.300:FF:000901">
    <property type="entry name" value="Chromosome partition protein Smc"/>
    <property type="match status" value="1"/>
</dbReference>
<feature type="coiled-coil region" evidence="7">
    <location>
        <begin position="167"/>
        <end position="201"/>
    </location>
</feature>
<evidence type="ECO:0000256" key="4">
    <source>
        <dbReference type="ARBA" id="ARBA00022840"/>
    </source>
</evidence>
<dbReference type="GO" id="GO:0003677">
    <property type="term" value="F:DNA binding"/>
    <property type="evidence" value="ECO:0007669"/>
    <property type="project" value="UniProtKB-UniRule"/>
</dbReference>
<comment type="domain">
    <text evidence="7">Contains large globular domains required for ATP hydrolysis at each terminus and a third globular domain forming a flexible hinge near the middle of the molecule. These domains are separated by coiled-coil structures.</text>
</comment>
<comment type="subcellular location">
    <subcellularLocation>
        <location evidence="1 7">Cytoplasm</location>
    </subcellularLocation>
</comment>
<dbReference type="Gene3D" id="3.30.70.1620">
    <property type="match status" value="1"/>
</dbReference>
<dbReference type="GO" id="GO:0007062">
    <property type="term" value="P:sister chromatid cohesion"/>
    <property type="evidence" value="ECO:0007669"/>
    <property type="project" value="InterPro"/>
</dbReference>
<dbReference type="RefSeq" id="WP_183108659.1">
    <property type="nucleotide sequence ID" value="NZ_MCIB01000001.1"/>
</dbReference>
<dbReference type="SMART" id="SM00968">
    <property type="entry name" value="SMC_hinge"/>
    <property type="match status" value="1"/>
</dbReference>
<gene>
    <name evidence="7" type="primary">smc</name>
    <name evidence="9" type="ORF">BET03_00810</name>
</gene>
<dbReference type="GO" id="GO:0005694">
    <property type="term" value="C:chromosome"/>
    <property type="evidence" value="ECO:0007669"/>
    <property type="project" value="InterPro"/>
</dbReference>
<dbReference type="GO" id="GO:0005524">
    <property type="term" value="F:ATP binding"/>
    <property type="evidence" value="ECO:0007669"/>
    <property type="project" value="UniProtKB-UniRule"/>
</dbReference>
<evidence type="ECO:0000313" key="10">
    <source>
        <dbReference type="Proteomes" id="UP000284177"/>
    </source>
</evidence>
<feature type="coiled-coil region" evidence="7">
    <location>
        <begin position="966"/>
        <end position="1038"/>
    </location>
</feature>
<comment type="subunit">
    <text evidence="7">Homodimer.</text>
</comment>
<dbReference type="HAMAP" id="MF_01894">
    <property type="entry name" value="Smc_prok"/>
    <property type="match status" value="1"/>
</dbReference>
<evidence type="ECO:0000313" key="9">
    <source>
        <dbReference type="EMBL" id="RKD34405.1"/>
    </source>
</evidence>
<dbReference type="SUPFAM" id="SSF52540">
    <property type="entry name" value="P-loop containing nucleoside triphosphate hydrolases"/>
    <property type="match status" value="1"/>
</dbReference>
<dbReference type="GO" id="GO:0006260">
    <property type="term" value="P:DNA replication"/>
    <property type="evidence" value="ECO:0007669"/>
    <property type="project" value="UniProtKB-UniRule"/>
</dbReference>
<dbReference type="Pfam" id="PF06470">
    <property type="entry name" value="SMC_hinge"/>
    <property type="match status" value="1"/>
</dbReference>
<dbReference type="InterPro" id="IPR036277">
    <property type="entry name" value="SMC_hinge_sf"/>
</dbReference>
<comment type="caution">
    <text evidence="9">The sequence shown here is derived from an EMBL/GenBank/DDBJ whole genome shotgun (WGS) entry which is preliminary data.</text>
</comment>
<feature type="domain" description="SMC hinge" evidence="8">
    <location>
        <begin position="525"/>
        <end position="643"/>
    </location>
</feature>
<dbReference type="GO" id="GO:0005737">
    <property type="term" value="C:cytoplasm"/>
    <property type="evidence" value="ECO:0007669"/>
    <property type="project" value="UniProtKB-SubCell"/>
</dbReference>
<keyword evidence="4 7" id="KW-0067">ATP-binding</keyword>
<dbReference type="PANTHER" id="PTHR43977">
    <property type="entry name" value="STRUCTURAL MAINTENANCE OF CHROMOSOMES PROTEIN 3"/>
    <property type="match status" value="1"/>
</dbReference>
<dbReference type="EMBL" id="MCIB01000001">
    <property type="protein sequence ID" value="RKD34405.1"/>
    <property type="molecule type" value="Genomic_DNA"/>
</dbReference>
<evidence type="ECO:0000256" key="7">
    <source>
        <dbReference type="HAMAP-Rule" id="MF_01894"/>
    </source>
</evidence>
<evidence type="ECO:0000256" key="2">
    <source>
        <dbReference type="ARBA" id="ARBA00022490"/>
    </source>
</evidence>
<feature type="coiled-coil region" evidence="7">
    <location>
        <begin position="679"/>
        <end position="888"/>
    </location>
</feature>
<evidence type="ECO:0000259" key="8">
    <source>
        <dbReference type="SMART" id="SM00968"/>
    </source>
</evidence>
<dbReference type="SUPFAM" id="SSF75553">
    <property type="entry name" value="Smc hinge domain"/>
    <property type="match status" value="1"/>
</dbReference>
<dbReference type="Gene3D" id="3.40.50.300">
    <property type="entry name" value="P-loop containing nucleotide triphosphate hydrolases"/>
    <property type="match status" value="2"/>
</dbReference>
<dbReference type="Gene3D" id="1.20.1060.20">
    <property type="match status" value="1"/>
</dbReference>
<dbReference type="InterPro" id="IPR003395">
    <property type="entry name" value="RecF/RecN/SMC_N"/>
</dbReference>
<organism evidence="9 10">
    <name type="scientific">Thermohalobacter berrensis</name>
    <dbReference type="NCBI Taxonomy" id="99594"/>
    <lineage>
        <taxon>Bacteria</taxon>
        <taxon>Bacillati</taxon>
        <taxon>Bacillota</taxon>
        <taxon>Tissierellia</taxon>
        <taxon>Tissierellales</taxon>
        <taxon>Thermohalobacteraceae</taxon>
        <taxon>Thermohalobacter</taxon>
    </lineage>
</organism>
<evidence type="ECO:0000256" key="6">
    <source>
        <dbReference type="ARBA" id="ARBA00023125"/>
    </source>
</evidence>
<evidence type="ECO:0000256" key="1">
    <source>
        <dbReference type="ARBA" id="ARBA00004496"/>
    </source>
</evidence>
<reference evidence="9 10" key="1">
    <citation type="submission" date="2016-08" db="EMBL/GenBank/DDBJ databases">
        <title>Novel Firmicutes and Novel Genomes.</title>
        <authorList>
            <person name="Poppleton D.I."/>
            <person name="Gribaldo S."/>
        </authorList>
    </citation>
    <scope>NUCLEOTIDE SEQUENCE [LARGE SCALE GENOMIC DNA]</scope>
    <source>
        <strain evidence="9 10">CTT3</strain>
    </source>
</reference>
<dbReference type="InterPro" id="IPR024704">
    <property type="entry name" value="SMC"/>
</dbReference>
<dbReference type="CDD" id="cd03278">
    <property type="entry name" value="ABC_SMC_barmotin"/>
    <property type="match status" value="2"/>
</dbReference>
<accession>A0A419TAB4</accession>
<dbReference type="GO" id="GO:0007059">
    <property type="term" value="P:chromosome segregation"/>
    <property type="evidence" value="ECO:0007669"/>
    <property type="project" value="UniProtKB-UniRule"/>
</dbReference>
<feature type="coiled-coil region" evidence="7">
    <location>
        <begin position="227"/>
        <end position="474"/>
    </location>
</feature>